<name>A0A7V2ZK76_9BACT</name>
<gene>
    <name evidence="3" type="primary">porV</name>
    <name evidence="3" type="ORF">ENS31_08230</name>
</gene>
<reference evidence="3" key="1">
    <citation type="journal article" date="2020" name="mSystems">
        <title>Genome- and Community-Level Interaction Insights into Carbon Utilization and Element Cycling Functions of Hydrothermarchaeota in Hydrothermal Sediment.</title>
        <authorList>
            <person name="Zhou Z."/>
            <person name="Liu Y."/>
            <person name="Xu W."/>
            <person name="Pan J."/>
            <person name="Luo Z.H."/>
            <person name="Li M."/>
        </authorList>
    </citation>
    <scope>NUCLEOTIDE SEQUENCE [LARGE SCALE GENOMIC DNA]</scope>
    <source>
        <strain evidence="3">SpSt-479</strain>
    </source>
</reference>
<dbReference type="AlphaFoldDB" id="A0A7V2ZK76"/>
<evidence type="ECO:0000313" key="3">
    <source>
        <dbReference type="EMBL" id="HFI91498.1"/>
    </source>
</evidence>
<protein>
    <submittedName>
        <fullName evidence="3">Type IX secretion system outer membrane channel protein PorV</fullName>
    </submittedName>
</protein>
<dbReference type="Gene3D" id="2.40.160.60">
    <property type="entry name" value="Outer membrane protein transport protein (OMPP1/FadL/TodX)"/>
    <property type="match status" value="1"/>
</dbReference>
<evidence type="ECO:0000259" key="2">
    <source>
        <dbReference type="Pfam" id="PF19572"/>
    </source>
</evidence>
<dbReference type="NCBIfam" id="NF033709">
    <property type="entry name" value="PorV_fam"/>
    <property type="match status" value="1"/>
</dbReference>
<organism evidence="3">
    <name type="scientific">Ignavibacterium album</name>
    <dbReference type="NCBI Taxonomy" id="591197"/>
    <lineage>
        <taxon>Bacteria</taxon>
        <taxon>Pseudomonadati</taxon>
        <taxon>Ignavibacteriota</taxon>
        <taxon>Ignavibacteria</taxon>
        <taxon>Ignavibacteriales</taxon>
        <taxon>Ignavibacteriaceae</taxon>
        <taxon>Ignavibacterium</taxon>
    </lineage>
</organism>
<dbReference type="InterPro" id="IPR047799">
    <property type="entry name" value="T9SS_OM_PorV"/>
</dbReference>
<feature type="chain" id="PRO_5030591881" evidence="1">
    <location>
        <begin position="24"/>
        <end position="399"/>
    </location>
</feature>
<dbReference type="Pfam" id="PF19572">
    <property type="entry name" value="PorV"/>
    <property type="match status" value="1"/>
</dbReference>
<dbReference type="NCBIfam" id="NF033710">
    <property type="entry name" value="T9SS_OM_PorV"/>
    <property type="match status" value="1"/>
</dbReference>
<dbReference type="RefSeq" id="WP_304142260.1">
    <property type="nucleotide sequence ID" value="NZ_JAOAIE010000003.1"/>
</dbReference>
<dbReference type="SUPFAM" id="SSF56935">
    <property type="entry name" value="Porins"/>
    <property type="match status" value="1"/>
</dbReference>
<dbReference type="EMBL" id="DSUJ01000008">
    <property type="protein sequence ID" value="HFI91498.1"/>
    <property type="molecule type" value="Genomic_DNA"/>
</dbReference>
<feature type="domain" description="Type IX secretion system protein PorV" evidence="2">
    <location>
        <begin position="24"/>
        <end position="265"/>
    </location>
</feature>
<accession>A0A7V2ZK76</accession>
<feature type="signal peptide" evidence="1">
    <location>
        <begin position="1"/>
        <end position="23"/>
    </location>
</feature>
<proteinExistence type="predicted"/>
<keyword evidence="1" id="KW-0732">Signal</keyword>
<comment type="caution">
    <text evidence="3">The sequence shown here is derived from an EMBL/GenBank/DDBJ whole genome shotgun (WGS) entry which is preliminary data.</text>
</comment>
<evidence type="ECO:0000256" key="1">
    <source>
        <dbReference type="SAM" id="SignalP"/>
    </source>
</evidence>
<sequence>MKIFLRIFLLSLVAISAGNVSYAQSTQTTAVPFLLISPDARGSGIGESGAGLADNSSAIFWNPAGAAFLTGTEVSLTHSNWLPQFNLDLFYDYLTYRQYFEELSGNVTASITYMNYGEFVRTGETDPTPLGTFRSFETAVTLGYATKLHSDWGLGFNFRVIHSRLSDQPTGEEQGKGVATSVSFDIGGMWRPSSLVLPLLDEDIGNRFSMGINLSNLGPKISYIDRAQADPIPTNFRLGFAYKILDDEFNSLIYTLDFQKLLVSKSTKVVPSGDTTKTITESDDWYKAIFTAWGDKPFKEELRDIITSMGLEYVYGTPGDFLFALRTGFFYQDPNYGNRKFVTFGAGIRYDIYGFDFSYITTSVFKNGENHPLNDTLRFTVLIGWGAVPESTRGLPRGI</sequence>
<dbReference type="InterPro" id="IPR045741">
    <property type="entry name" value="PorV"/>
</dbReference>